<accession>A0AA86MBM6</accession>
<organism evidence="3 4">
    <name type="scientific">Limnobacter thiooxidans</name>
    <dbReference type="NCBI Taxonomy" id="131080"/>
    <lineage>
        <taxon>Bacteria</taxon>
        <taxon>Pseudomonadati</taxon>
        <taxon>Pseudomonadota</taxon>
        <taxon>Betaproteobacteria</taxon>
        <taxon>Burkholderiales</taxon>
        <taxon>Burkholderiaceae</taxon>
        <taxon>Limnobacter</taxon>
    </lineage>
</organism>
<dbReference type="AlphaFoldDB" id="A0AA86MBM6"/>
<keyword evidence="4" id="KW-1185">Reference proteome</keyword>
<reference evidence="3 4" key="1">
    <citation type="submission" date="2023-10" db="EMBL/GenBank/DDBJ databases">
        <title>Complete Genome Sequence of Limnobacter thiooxidans CS-K2T, Isolated from freshwater lake sediments in Bavaria, Germany.</title>
        <authorList>
            <person name="Naruki M."/>
            <person name="Watanabe A."/>
            <person name="Warashina T."/>
            <person name="Morita T."/>
            <person name="Arakawa K."/>
        </authorList>
    </citation>
    <scope>NUCLEOTIDE SEQUENCE [LARGE SCALE GENOMIC DNA]</scope>
    <source>
        <strain evidence="3 4">CS-K2</strain>
    </source>
</reference>
<protein>
    <submittedName>
        <fullName evidence="3">Uncharacterized protein</fullName>
    </submittedName>
</protein>
<feature type="region of interest" description="Disordered" evidence="1">
    <location>
        <begin position="175"/>
        <end position="201"/>
    </location>
</feature>
<evidence type="ECO:0000313" key="4">
    <source>
        <dbReference type="Proteomes" id="UP001329151"/>
    </source>
</evidence>
<evidence type="ECO:0000313" key="3">
    <source>
        <dbReference type="EMBL" id="BET26773.1"/>
    </source>
</evidence>
<proteinExistence type="predicted"/>
<feature type="chain" id="PRO_5045940359" evidence="2">
    <location>
        <begin position="29"/>
        <end position="201"/>
    </location>
</feature>
<sequence>MRNGLFKIFSTSCALLMGLALAPGQANAVNVSIGVGGEVLPGVYGSVNIDNGRYPALVYAEPLIVSRPSRILSPVYLHVPPGHLRKWGRYCGEYGACSRPVYFVKSRDYYDFSPRYIEQRYVYRDRITYVNRGGYDRRDYDRRDYDRRAYERRAYERRDYARKDYERRDYRRDDRRDNNHHWKHGGDHDHGYGRHGRGRDD</sequence>
<dbReference type="KEGG" id="lto:RGQ30_22740"/>
<evidence type="ECO:0000256" key="2">
    <source>
        <dbReference type="SAM" id="SignalP"/>
    </source>
</evidence>
<dbReference type="EMBL" id="AP028947">
    <property type="protein sequence ID" value="BET26773.1"/>
    <property type="molecule type" value="Genomic_DNA"/>
</dbReference>
<name>A0AA86MBM6_9BURK</name>
<dbReference type="RefSeq" id="WP_130555784.1">
    <property type="nucleotide sequence ID" value="NZ_AP028947.1"/>
</dbReference>
<gene>
    <name evidence="3" type="ORF">RGQ30_22740</name>
</gene>
<dbReference type="Proteomes" id="UP001329151">
    <property type="component" value="Chromosome"/>
</dbReference>
<feature type="signal peptide" evidence="2">
    <location>
        <begin position="1"/>
        <end position="28"/>
    </location>
</feature>
<evidence type="ECO:0000256" key="1">
    <source>
        <dbReference type="SAM" id="MobiDB-lite"/>
    </source>
</evidence>
<keyword evidence="2" id="KW-0732">Signal</keyword>